<keyword evidence="3" id="KW-0804">Transcription</keyword>
<evidence type="ECO:0000256" key="3">
    <source>
        <dbReference type="ARBA" id="ARBA00023163"/>
    </source>
</evidence>
<dbReference type="InterPro" id="IPR036390">
    <property type="entry name" value="WH_DNA-bd_sf"/>
</dbReference>
<keyword evidence="6" id="KW-1185">Reference proteome</keyword>
<organism evidence="5 6">
    <name type="scientific">Deinococcus hohokamensis</name>
    <dbReference type="NCBI Taxonomy" id="309883"/>
    <lineage>
        <taxon>Bacteria</taxon>
        <taxon>Thermotogati</taxon>
        <taxon>Deinococcota</taxon>
        <taxon>Deinococci</taxon>
        <taxon>Deinococcales</taxon>
        <taxon>Deinococcaceae</taxon>
        <taxon>Deinococcus</taxon>
    </lineage>
</organism>
<comment type="caution">
    <text evidence="5">The sequence shown here is derived from an EMBL/GenBank/DDBJ whole genome shotgun (WGS) entry which is preliminary data.</text>
</comment>
<dbReference type="RefSeq" id="WP_380061057.1">
    <property type="nucleotide sequence ID" value="NZ_JBHSEI010000004.1"/>
</dbReference>
<dbReference type="Pfam" id="PF00027">
    <property type="entry name" value="cNMP_binding"/>
    <property type="match status" value="1"/>
</dbReference>
<name>A0ABV9I838_9DEIO</name>
<reference evidence="6" key="1">
    <citation type="journal article" date="2019" name="Int. J. Syst. Evol. Microbiol.">
        <title>The Global Catalogue of Microorganisms (GCM) 10K type strain sequencing project: providing services to taxonomists for standard genome sequencing and annotation.</title>
        <authorList>
            <consortium name="The Broad Institute Genomics Platform"/>
            <consortium name="The Broad Institute Genome Sequencing Center for Infectious Disease"/>
            <person name="Wu L."/>
            <person name="Ma J."/>
        </authorList>
    </citation>
    <scope>NUCLEOTIDE SEQUENCE [LARGE SCALE GENOMIC DNA]</scope>
    <source>
        <strain evidence="6">CCUG 55995</strain>
    </source>
</reference>
<keyword evidence="1" id="KW-0805">Transcription regulation</keyword>
<dbReference type="SMART" id="SM00419">
    <property type="entry name" value="HTH_CRP"/>
    <property type="match status" value="1"/>
</dbReference>
<sequence>MRRGEPLFRAGDEIHSVDLVVRGSVRVYRVARGGTRELTLHVEGPRQLVAGVVAFQGPLGPALEPACYPAHAEALQTPTEVLRLSADAVREAVCRTPALAQAVIAYFARRQAELLRRMEGLVFGELGERLAAYLLEHAAQAPHPLPTNSELAALLGTVPELVSRKLGEFYRLGLIHLERRSVTITDTEELARLAGDTHFQAEGTS</sequence>
<dbReference type="PANTHER" id="PTHR24567">
    <property type="entry name" value="CRP FAMILY TRANSCRIPTIONAL REGULATORY PROTEIN"/>
    <property type="match status" value="1"/>
</dbReference>
<dbReference type="SUPFAM" id="SSF51206">
    <property type="entry name" value="cAMP-binding domain-like"/>
    <property type="match status" value="1"/>
</dbReference>
<evidence type="ECO:0000313" key="5">
    <source>
        <dbReference type="EMBL" id="MFC4638041.1"/>
    </source>
</evidence>
<dbReference type="InterPro" id="IPR014710">
    <property type="entry name" value="RmlC-like_jellyroll"/>
</dbReference>
<protein>
    <submittedName>
        <fullName evidence="5">Crp/Fnr family transcriptional regulator</fullName>
    </submittedName>
</protein>
<evidence type="ECO:0000256" key="1">
    <source>
        <dbReference type="ARBA" id="ARBA00023015"/>
    </source>
</evidence>
<dbReference type="InterPro" id="IPR036388">
    <property type="entry name" value="WH-like_DNA-bd_sf"/>
</dbReference>
<dbReference type="PROSITE" id="PS51063">
    <property type="entry name" value="HTH_CRP_2"/>
    <property type="match status" value="1"/>
</dbReference>
<dbReference type="CDD" id="cd00038">
    <property type="entry name" value="CAP_ED"/>
    <property type="match status" value="1"/>
</dbReference>
<evidence type="ECO:0000259" key="4">
    <source>
        <dbReference type="PROSITE" id="PS51063"/>
    </source>
</evidence>
<feature type="domain" description="HTH crp-type" evidence="4">
    <location>
        <begin position="124"/>
        <end position="188"/>
    </location>
</feature>
<dbReference type="InterPro" id="IPR000595">
    <property type="entry name" value="cNMP-bd_dom"/>
</dbReference>
<proteinExistence type="predicted"/>
<dbReference type="InterPro" id="IPR012318">
    <property type="entry name" value="HTH_CRP"/>
</dbReference>
<dbReference type="Gene3D" id="1.10.10.10">
    <property type="entry name" value="Winged helix-like DNA-binding domain superfamily/Winged helix DNA-binding domain"/>
    <property type="match status" value="1"/>
</dbReference>
<dbReference type="Gene3D" id="2.60.120.10">
    <property type="entry name" value="Jelly Rolls"/>
    <property type="match status" value="1"/>
</dbReference>
<evidence type="ECO:0000313" key="6">
    <source>
        <dbReference type="Proteomes" id="UP001595952"/>
    </source>
</evidence>
<evidence type="ECO:0000256" key="2">
    <source>
        <dbReference type="ARBA" id="ARBA00023125"/>
    </source>
</evidence>
<dbReference type="EMBL" id="JBHSEI010000004">
    <property type="protein sequence ID" value="MFC4638041.1"/>
    <property type="molecule type" value="Genomic_DNA"/>
</dbReference>
<dbReference type="Pfam" id="PF13545">
    <property type="entry name" value="HTH_Crp_2"/>
    <property type="match status" value="1"/>
</dbReference>
<dbReference type="Proteomes" id="UP001595952">
    <property type="component" value="Unassembled WGS sequence"/>
</dbReference>
<dbReference type="SUPFAM" id="SSF46785">
    <property type="entry name" value="Winged helix' DNA-binding domain"/>
    <property type="match status" value="1"/>
</dbReference>
<gene>
    <name evidence="5" type="ORF">ACFO0D_06780</name>
</gene>
<keyword evidence="2" id="KW-0238">DNA-binding</keyword>
<dbReference type="InterPro" id="IPR018490">
    <property type="entry name" value="cNMP-bd_dom_sf"/>
</dbReference>
<dbReference type="PANTHER" id="PTHR24567:SF74">
    <property type="entry name" value="HTH-TYPE TRANSCRIPTIONAL REGULATOR ARCR"/>
    <property type="match status" value="1"/>
</dbReference>
<accession>A0ABV9I838</accession>
<dbReference type="InterPro" id="IPR050397">
    <property type="entry name" value="Env_Response_Regulators"/>
</dbReference>